<evidence type="ECO:0000256" key="4">
    <source>
        <dbReference type="ARBA" id="ARBA00022517"/>
    </source>
</evidence>
<comment type="similarity">
    <text evidence="2">Belongs to the DUF177 domain family.</text>
</comment>
<dbReference type="GO" id="GO:0005829">
    <property type="term" value="C:cytosol"/>
    <property type="evidence" value="ECO:0007669"/>
    <property type="project" value="TreeGrafter"/>
</dbReference>
<evidence type="ECO:0000256" key="5">
    <source>
        <dbReference type="ARBA" id="ARBA00031841"/>
    </source>
</evidence>
<proteinExistence type="inferred from homology"/>
<comment type="function">
    <text evidence="1">Plays a role in synthesis, processing and/or stability of 23S rRNA.</text>
</comment>
<keyword evidence="4" id="KW-0690">Ribosome biogenesis</keyword>
<comment type="caution">
    <text evidence="6">The sequence shown here is derived from an EMBL/GenBank/DDBJ whole genome shotgun (WGS) entry which is preliminary data.</text>
</comment>
<dbReference type="AlphaFoldDB" id="A0A317CLQ5"/>
<evidence type="ECO:0000256" key="3">
    <source>
        <dbReference type="ARBA" id="ARBA00015716"/>
    </source>
</evidence>
<dbReference type="GO" id="GO:0042254">
    <property type="term" value="P:ribosome biogenesis"/>
    <property type="evidence" value="ECO:0007669"/>
    <property type="project" value="UniProtKB-KW"/>
</dbReference>
<organism evidence="6 7">
    <name type="scientific">Leucothrix pacifica</name>
    <dbReference type="NCBI Taxonomy" id="1247513"/>
    <lineage>
        <taxon>Bacteria</taxon>
        <taxon>Pseudomonadati</taxon>
        <taxon>Pseudomonadota</taxon>
        <taxon>Gammaproteobacteria</taxon>
        <taxon>Thiotrichales</taxon>
        <taxon>Thiotrichaceae</taxon>
        <taxon>Leucothrix</taxon>
    </lineage>
</organism>
<dbReference type="InterPro" id="IPR003772">
    <property type="entry name" value="YceD"/>
</dbReference>
<name>A0A317CLQ5_9GAMM</name>
<dbReference type="EMBL" id="QGKM01000013">
    <property type="protein sequence ID" value="PWQ99137.1"/>
    <property type="molecule type" value="Genomic_DNA"/>
</dbReference>
<dbReference type="OrthoDB" id="9786771at2"/>
<reference evidence="6 7" key="1">
    <citation type="submission" date="2018-05" db="EMBL/GenBank/DDBJ databases">
        <title>Leucothrix arctica sp. nov., isolated from Arctic seawater.</title>
        <authorList>
            <person name="Choi A."/>
            <person name="Baek K."/>
        </authorList>
    </citation>
    <scope>NUCLEOTIDE SEQUENCE [LARGE SCALE GENOMIC DNA]</scope>
    <source>
        <strain evidence="6 7">JCM 18388</strain>
    </source>
</reference>
<dbReference type="InterPro" id="IPR039255">
    <property type="entry name" value="YceD_bac"/>
</dbReference>
<dbReference type="Pfam" id="PF02620">
    <property type="entry name" value="YceD"/>
    <property type="match status" value="1"/>
</dbReference>
<dbReference type="PANTHER" id="PTHR38099:SF1">
    <property type="entry name" value="LARGE RIBOSOMAL RNA SUBUNIT ACCUMULATION PROTEIN YCED"/>
    <property type="match status" value="1"/>
</dbReference>
<evidence type="ECO:0000256" key="2">
    <source>
        <dbReference type="ARBA" id="ARBA00010740"/>
    </source>
</evidence>
<evidence type="ECO:0000256" key="1">
    <source>
        <dbReference type="ARBA" id="ARBA00002868"/>
    </source>
</evidence>
<dbReference type="PANTHER" id="PTHR38099">
    <property type="entry name" value="LARGE RIBOSOMAL RNA SUBUNIT ACCUMULATION PROTEIN YCED"/>
    <property type="match status" value="1"/>
</dbReference>
<sequence>MSTRLPVEVNPYRLIEQRRELEGEYEVANFSRISDLLADKTGVFSVDLSFFKNKSGLPSIKGRVTGELSLICQRCLEPVSITIDNPIDLVMVSSDEQAEPLQGGYETYLVEDGRIILQDFVEDEVLLNIPQLVMHDQCEPYKPLIEATPEAITKAVQEERENPFAVLQNLKNPGS</sequence>
<gene>
    <name evidence="6" type="ORF">DKW60_06805</name>
</gene>
<protein>
    <recommendedName>
        <fullName evidence="3">Large ribosomal RNA subunit accumulation protein YceD</fullName>
    </recommendedName>
    <alternativeName>
        <fullName evidence="5">23S rRNA accumulation protein YceD</fullName>
    </alternativeName>
</protein>
<evidence type="ECO:0000313" key="6">
    <source>
        <dbReference type="EMBL" id="PWQ99137.1"/>
    </source>
</evidence>
<dbReference type="RefSeq" id="WP_109836898.1">
    <property type="nucleotide sequence ID" value="NZ_QGKM01000013.1"/>
</dbReference>
<keyword evidence="7" id="KW-1185">Reference proteome</keyword>
<dbReference type="Proteomes" id="UP000245539">
    <property type="component" value="Unassembled WGS sequence"/>
</dbReference>
<accession>A0A317CLQ5</accession>
<evidence type="ECO:0000313" key="7">
    <source>
        <dbReference type="Proteomes" id="UP000245539"/>
    </source>
</evidence>